<proteinExistence type="predicted"/>
<feature type="region of interest" description="Disordered" evidence="1">
    <location>
        <begin position="175"/>
        <end position="220"/>
    </location>
</feature>
<name>A0AAD4LRQ3_9AGAM</name>
<evidence type="ECO:0000313" key="3">
    <source>
        <dbReference type="Proteomes" id="UP001201163"/>
    </source>
</evidence>
<gene>
    <name evidence="2" type="ORF">EDB92DRAFT_1939693</name>
</gene>
<protein>
    <submittedName>
        <fullName evidence="2">Uncharacterized protein</fullName>
    </submittedName>
</protein>
<feature type="compositionally biased region" description="Basic residues" evidence="1">
    <location>
        <begin position="288"/>
        <end position="299"/>
    </location>
</feature>
<reference evidence="2" key="1">
    <citation type="submission" date="2022-01" db="EMBL/GenBank/DDBJ databases">
        <title>Comparative genomics reveals a dynamic genome evolution in the ectomycorrhizal milk-cap (Lactarius) mushrooms.</title>
        <authorList>
            <consortium name="DOE Joint Genome Institute"/>
            <person name="Lebreton A."/>
            <person name="Tang N."/>
            <person name="Kuo A."/>
            <person name="LaButti K."/>
            <person name="Drula E."/>
            <person name="Barry K."/>
            <person name="Clum A."/>
            <person name="Lipzen A."/>
            <person name="Mousain D."/>
            <person name="Ng V."/>
            <person name="Wang R."/>
            <person name="Wang X."/>
            <person name="Dai Y."/>
            <person name="Henrissat B."/>
            <person name="Grigoriev I.V."/>
            <person name="Guerin-Laguette A."/>
            <person name="Yu F."/>
            <person name="Martin F.M."/>
        </authorList>
    </citation>
    <scope>NUCLEOTIDE SEQUENCE</scope>
    <source>
        <strain evidence="2">QP</strain>
    </source>
</reference>
<sequence length="383" mass="42246">MAKECPKLHRSSQHINEVSTYPSILDPTTQMVLRDMLTLNPQARSQIINSLMMIGNDDIDLGSPSALHINNLTVPSPGPFTTLCSVSPASSSHSSTHTPLSSPPMSPCHSYRSGSGSPTLDPLTSEFLYALSLNDELPRASDLFRPFSISPALTDDDDDDDDVWYDAAAGSDDLWTPHAGPSSTAASRVEDDTHSRRGVKTSSTLVLQPSGSSRPPVLAPTPQYPSMFLCHTLERPLDPDMVQSVRNAMLQPHDELHRKVTKKPIEYSLHMQKKRKLREEPENEGPSKRPRKQLAKRTHPLPAASQKGKPSHANANPGPPAQTLPKLEDDGPQYDWVRQHIAFCYRPGAKEPTYPVNPFPADASSAVQGFRKRYRPIDMTKKT</sequence>
<organism evidence="2 3">
    <name type="scientific">Lactarius akahatsu</name>
    <dbReference type="NCBI Taxonomy" id="416441"/>
    <lineage>
        <taxon>Eukaryota</taxon>
        <taxon>Fungi</taxon>
        <taxon>Dikarya</taxon>
        <taxon>Basidiomycota</taxon>
        <taxon>Agaricomycotina</taxon>
        <taxon>Agaricomycetes</taxon>
        <taxon>Russulales</taxon>
        <taxon>Russulaceae</taxon>
        <taxon>Lactarius</taxon>
    </lineage>
</organism>
<feature type="compositionally biased region" description="Polar residues" evidence="1">
    <location>
        <begin position="200"/>
        <end position="213"/>
    </location>
</feature>
<dbReference type="EMBL" id="JAKELL010000002">
    <property type="protein sequence ID" value="KAH9000043.1"/>
    <property type="molecule type" value="Genomic_DNA"/>
</dbReference>
<dbReference type="Proteomes" id="UP001201163">
    <property type="component" value="Unassembled WGS sequence"/>
</dbReference>
<keyword evidence="3" id="KW-1185">Reference proteome</keyword>
<feature type="region of interest" description="Disordered" evidence="1">
    <location>
        <begin position="87"/>
        <end position="117"/>
    </location>
</feature>
<evidence type="ECO:0000313" key="2">
    <source>
        <dbReference type="EMBL" id="KAH9000043.1"/>
    </source>
</evidence>
<evidence type="ECO:0000256" key="1">
    <source>
        <dbReference type="SAM" id="MobiDB-lite"/>
    </source>
</evidence>
<feature type="region of interest" description="Disordered" evidence="1">
    <location>
        <begin position="253"/>
        <end position="332"/>
    </location>
</feature>
<feature type="compositionally biased region" description="Low complexity" evidence="1">
    <location>
        <begin position="87"/>
        <end position="100"/>
    </location>
</feature>
<comment type="caution">
    <text evidence="2">The sequence shown here is derived from an EMBL/GenBank/DDBJ whole genome shotgun (WGS) entry which is preliminary data.</text>
</comment>
<accession>A0AAD4LRQ3</accession>
<dbReference type="AlphaFoldDB" id="A0AAD4LRQ3"/>